<dbReference type="EMBL" id="CAIIXF020000004">
    <property type="protein sequence ID" value="CAH1781204.1"/>
    <property type="molecule type" value="Genomic_DNA"/>
</dbReference>
<dbReference type="GO" id="GO:0005886">
    <property type="term" value="C:plasma membrane"/>
    <property type="evidence" value="ECO:0007669"/>
    <property type="project" value="TreeGrafter"/>
</dbReference>
<keyword evidence="9" id="KW-1185">Reference proteome</keyword>
<dbReference type="InterPro" id="IPR000301">
    <property type="entry name" value="Tetraspanin_animals"/>
</dbReference>
<evidence type="ECO:0000313" key="8">
    <source>
        <dbReference type="EMBL" id="CAH1781204.1"/>
    </source>
</evidence>
<evidence type="ECO:0000256" key="6">
    <source>
        <dbReference type="PIRSR" id="PIRSR002419-1"/>
    </source>
</evidence>
<dbReference type="InterPro" id="IPR008952">
    <property type="entry name" value="Tetraspanin_EC2_sf"/>
</dbReference>
<reference evidence="8" key="1">
    <citation type="submission" date="2022-03" db="EMBL/GenBank/DDBJ databases">
        <authorList>
            <person name="Martin C."/>
        </authorList>
    </citation>
    <scope>NUCLEOTIDE SEQUENCE</scope>
</reference>
<feature type="transmembrane region" description="Helical" evidence="7">
    <location>
        <begin position="65"/>
        <end position="84"/>
    </location>
</feature>
<evidence type="ECO:0000256" key="5">
    <source>
        <dbReference type="ARBA" id="ARBA00023136"/>
    </source>
</evidence>
<dbReference type="Proteomes" id="UP000749559">
    <property type="component" value="Unassembled WGS sequence"/>
</dbReference>
<feature type="transmembrane region" description="Helical" evidence="7">
    <location>
        <begin position="21"/>
        <end position="45"/>
    </location>
</feature>
<dbReference type="InterPro" id="IPR018499">
    <property type="entry name" value="Tetraspanin/Peripherin"/>
</dbReference>
<comment type="similarity">
    <text evidence="2 7">Belongs to the tetraspanin (TM4SF) family.</text>
</comment>
<dbReference type="PRINTS" id="PR00259">
    <property type="entry name" value="TMFOUR"/>
</dbReference>
<accession>A0A8J1UFT5</accession>
<keyword evidence="5 7" id="KW-0472">Membrane</keyword>
<keyword evidence="6" id="KW-1015">Disulfide bond</keyword>
<gene>
    <name evidence="8" type="ORF">OFUS_LOCUS7808</name>
</gene>
<dbReference type="OrthoDB" id="9972904at2759"/>
<feature type="transmembrane region" description="Helical" evidence="7">
    <location>
        <begin position="91"/>
        <end position="117"/>
    </location>
</feature>
<dbReference type="PANTHER" id="PTHR19282">
    <property type="entry name" value="TETRASPANIN"/>
    <property type="match status" value="1"/>
</dbReference>
<feature type="transmembrane region" description="Helical" evidence="7">
    <location>
        <begin position="224"/>
        <end position="253"/>
    </location>
</feature>
<proteinExistence type="inferred from homology"/>
<dbReference type="Gene3D" id="1.10.1450.10">
    <property type="entry name" value="Tetraspanin"/>
    <property type="match status" value="1"/>
</dbReference>
<dbReference type="CDD" id="cd03127">
    <property type="entry name" value="tetraspanin_LEL"/>
    <property type="match status" value="1"/>
</dbReference>
<evidence type="ECO:0000256" key="4">
    <source>
        <dbReference type="ARBA" id="ARBA00022989"/>
    </source>
</evidence>
<name>A0A8J1UFT5_OWEFU</name>
<dbReference type="FunFam" id="1.10.1450.10:FF:000029">
    <property type="entry name" value="Tetraspanin"/>
    <property type="match status" value="1"/>
</dbReference>
<dbReference type="PANTHER" id="PTHR19282:SF252">
    <property type="entry name" value="TETRASPANIN"/>
    <property type="match status" value="1"/>
</dbReference>
<dbReference type="Pfam" id="PF00335">
    <property type="entry name" value="Tetraspanin"/>
    <property type="match status" value="1"/>
</dbReference>
<evidence type="ECO:0000256" key="7">
    <source>
        <dbReference type="RuleBase" id="RU361218"/>
    </source>
</evidence>
<organism evidence="8 9">
    <name type="scientific">Owenia fusiformis</name>
    <name type="common">Polychaete worm</name>
    <dbReference type="NCBI Taxonomy" id="6347"/>
    <lineage>
        <taxon>Eukaryota</taxon>
        <taxon>Metazoa</taxon>
        <taxon>Spiralia</taxon>
        <taxon>Lophotrochozoa</taxon>
        <taxon>Annelida</taxon>
        <taxon>Polychaeta</taxon>
        <taxon>Sedentaria</taxon>
        <taxon>Canalipalpata</taxon>
        <taxon>Sabellida</taxon>
        <taxon>Oweniida</taxon>
        <taxon>Oweniidae</taxon>
        <taxon>Owenia</taxon>
    </lineage>
</organism>
<evidence type="ECO:0000256" key="1">
    <source>
        <dbReference type="ARBA" id="ARBA00004141"/>
    </source>
</evidence>
<protein>
    <recommendedName>
        <fullName evidence="7">Tetraspanin</fullName>
    </recommendedName>
</protein>
<comment type="caution">
    <text evidence="8">The sequence shown here is derived from an EMBL/GenBank/DDBJ whole genome shotgun (WGS) entry which is preliminary data.</text>
</comment>
<dbReference type="SUPFAM" id="SSF48652">
    <property type="entry name" value="Tetraspanin"/>
    <property type="match status" value="1"/>
</dbReference>
<sequence>MVDTERLKAQLKTTPAVTCMKILLMVFNFIFWITGIAVLAIGIWMKVDLFRFLELANLYNIAVPWVLIGVGCLIIIVGTLGCLCTVKGKAFLLYLFAAFLMLVFIVELSAGIALFVFQGQLQKGFSDGLTSAVNSYQDQTTKHKAMDDLQKGLQCCGVDTYLDWYTSPWSNKTNSVPRTCCKKPDSANCVTTPFPGGTTNETIADTIYTEGCSKKVVTFMKKNIGAIGGAAIGFAFLQCFGSLAAICLAKLIYKTTYDEMSSHKPV</sequence>
<keyword evidence="3 7" id="KW-0812">Transmembrane</keyword>
<evidence type="ECO:0000256" key="3">
    <source>
        <dbReference type="ARBA" id="ARBA00022692"/>
    </source>
</evidence>
<feature type="disulfide bond" evidence="6">
    <location>
        <begin position="155"/>
        <end position="189"/>
    </location>
</feature>
<comment type="subcellular location">
    <subcellularLocation>
        <location evidence="1 7">Membrane</location>
        <topology evidence="1 7">Multi-pass membrane protein</topology>
    </subcellularLocation>
</comment>
<keyword evidence="4 7" id="KW-1133">Transmembrane helix</keyword>
<evidence type="ECO:0000313" key="9">
    <source>
        <dbReference type="Proteomes" id="UP000749559"/>
    </source>
</evidence>
<evidence type="ECO:0000256" key="2">
    <source>
        <dbReference type="ARBA" id="ARBA00006840"/>
    </source>
</evidence>
<dbReference type="PIRSF" id="PIRSF002419">
    <property type="entry name" value="Tetraspanin"/>
    <property type="match status" value="1"/>
</dbReference>
<dbReference type="AlphaFoldDB" id="A0A8J1UFT5"/>